<proteinExistence type="predicted"/>
<keyword evidence="4" id="KW-0479">Metal-binding</keyword>
<dbReference type="InParanoid" id="A0A2V0NKN3"/>
<keyword evidence="6" id="KW-0833">Ubl conjugation pathway</keyword>
<dbReference type="InterPro" id="IPR011016">
    <property type="entry name" value="Znf_RING-CH"/>
</dbReference>
<protein>
    <recommendedName>
        <fullName evidence="10">RING-CH-type domain-containing protein</fullName>
    </recommendedName>
</protein>
<keyword evidence="5" id="KW-0863">Zinc-finger</keyword>
<dbReference type="OrthoDB" id="568465at2759"/>
<keyword evidence="3" id="KW-0812">Transmembrane</keyword>
<comment type="subcellular location">
    <subcellularLocation>
        <location evidence="1">Membrane</location>
        <topology evidence="1">Multi-pass membrane protein</topology>
    </subcellularLocation>
</comment>
<evidence type="ECO:0000256" key="7">
    <source>
        <dbReference type="ARBA" id="ARBA00022833"/>
    </source>
</evidence>
<comment type="caution">
    <text evidence="11">The sequence shown here is derived from an EMBL/GenBank/DDBJ whole genome shotgun (WGS) entry which is preliminary data.</text>
</comment>
<evidence type="ECO:0000313" key="11">
    <source>
        <dbReference type="EMBL" id="GBF87896.1"/>
    </source>
</evidence>
<evidence type="ECO:0000256" key="5">
    <source>
        <dbReference type="ARBA" id="ARBA00022771"/>
    </source>
</evidence>
<dbReference type="Proteomes" id="UP000247498">
    <property type="component" value="Unassembled WGS sequence"/>
</dbReference>
<evidence type="ECO:0000313" key="12">
    <source>
        <dbReference type="Proteomes" id="UP000247498"/>
    </source>
</evidence>
<dbReference type="InterPro" id="IPR013083">
    <property type="entry name" value="Znf_RING/FYVE/PHD"/>
</dbReference>
<evidence type="ECO:0000256" key="2">
    <source>
        <dbReference type="ARBA" id="ARBA00022679"/>
    </source>
</evidence>
<dbReference type="AlphaFoldDB" id="A0A2V0NKN3"/>
<evidence type="ECO:0000256" key="6">
    <source>
        <dbReference type="ARBA" id="ARBA00022786"/>
    </source>
</evidence>
<accession>A0A2V0NKN3</accession>
<sequence length="367" mass="37899">MEGASDGEASSSGAEAAAVAGPPTCRLCWEAEGAPPSGLLLSPCRCKGSCAHIHVACLQRWLNTRPGRGVCDICRAQYDGPLLADVGVRIPPPPPAPPAAALDGQRLRVVWWSQLAAPQVGPLLGMTGRLMPQHNGAAAAHGTMAAARPRRGPRRPRWWRRDPAADARFWSGLLHGAWRAAVAADGIAATLSLLRHRRAPRAAGVLPWPVAAARRGAARRAVSGPLTTAEEVRASFDGTTIWQVQVYCAIVALAPSRPVSEACSGMALGAIIGGCLSSLAFLPLVGIPRLNAIAGAALLAARAGARLAAGLACRPAGHRRLARALGAAAAPVGWARQGLAGLARRVSGQRGGGAAAGRQQRRLQPLH</sequence>
<dbReference type="Gene3D" id="3.30.40.10">
    <property type="entry name" value="Zinc/RING finger domain, C3HC4 (zinc finger)"/>
    <property type="match status" value="1"/>
</dbReference>
<dbReference type="SMART" id="SM00744">
    <property type="entry name" value="RINGv"/>
    <property type="match status" value="1"/>
</dbReference>
<dbReference type="Pfam" id="PF12906">
    <property type="entry name" value="RINGv"/>
    <property type="match status" value="1"/>
</dbReference>
<keyword evidence="9" id="KW-0472">Membrane</keyword>
<reference evidence="11 12" key="1">
    <citation type="journal article" date="2018" name="Sci. Rep.">
        <title>Raphidocelis subcapitata (=Pseudokirchneriella subcapitata) provides an insight into genome evolution and environmental adaptations in the Sphaeropleales.</title>
        <authorList>
            <person name="Suzuki S."/>
            <person name="Yamaguchi H."/>
            <person name="Nakajima N."/>
            <person name="Kawachi M."/>
        </authorList>
    </citation>
    <scope>NUCLEOTIDE SEQUENCE [LARGE SCALE GENOMIC DNA]</scope>
    <source>
        <strain evidence="11 12">NIES-35</strain>
    </source>
</reference>
<dbReference type="GO" id="GO:0008270">
    <property type="term" value="F:zinc ion binding"/>
    <property type="evidence" value="ECO:0007669"/>
    <property type="project" value="UniProtKB-KW"/>
</dbReference>
<dbReference type="CDD" id="cd16495">
    <property type="entry name" value="RING_CH-C4HC3_MARCH"/>
    <property type="match status" value="1"/>
</dbReference>
<name>A0A2V0NKN3_9CHLO</name>
<keyword evidence="7" id="KW-0862">Zinc</keyword>
<keyword evidence="2" id="KW-0808">Transferase</keyword>
<dbReference type="PANTHER" id="PTHR46065">
    <property type="entry name" value="E3 UBIQUITIN-PROTEIN LIGASE MARCH 2/3 FAMILY MEMBER"/>
    <property type="match status" value="1"/>
</dbReference>
<dbReference type="GO" id="GO:0016020">
    <property type="term" value="C:membrane"/>
    <property type="evidence" value="ECO:0007669"/>
    <property type="project" value="UniProtKB-SubCell"/>
</dbReference>
<evidence type="ECO:0000259" key="10">
    <source>
        <dbReference type="PROSITE" id="PS51292"/>
    </source>
</evidence>
<evidence type="ECO:0000256" key="8">
    <source>
        <dbReference type="ARBA" id="ARBA00022989"/>
    </source>
</evidence>
<evidence type="ECO:0000256" key="1">
    <source>
        <dbReference type="ARBA" id="ARBA00004141"/>
    </source>
</evidence>
<gene>
    <name evidence="11" type="ORF">Rsub_00608</name>
</gene>
<keyword evidence="8" id="KW-1133">Transmembrane helix</keyword>
<evidence type="ECO:0000256" key="9">
    <source>
        <dbReference type="ARBA" id="ARBA00023136"/>
    </source>
</evidence>
<dbReference type="SUPFAM" id="SSF57850">
    <property type="entry name" value="RING/U-box"/>
    <property type="match status" value="1"/>
</dbReference>
<dbReference type="GO" id="GO:0016740">
    <property type="term" value="F:transferase activity"/>
    <property type="evidence" value="ECO:0007669"/>
    <property type="project" value="UniProtKB-KW"/>
</dbReference>
<dbReference type="PANTHER" id="PTHR46065:SF3">
    <property type="entry name" value="FI20425P1"/>
    <property type="match status" value="1"/>
</dbReference>
<feature type="domain" description="RING-CH-type" evidence="10">
    <location>
        <begin position="17"/>
        <end position="81"/>
    </location>
</feature>
<evidence type="ECO:0000256" key="4">
    <source>
        <dbReference type="ARBA" id="ARBA00022723"/>
    </source>
</evidence>
<dbReference type="EMBL" id="BDRX01000002">
    <property type="protein sequence ID" value="GBF87896.1"/>
    <property type="molecule type" value="Genomic_DNA"/>
</dbReference>
<dbReference type="PROSITE" id="PS51292">
    <property type="entry name" value="ZF_RING_CH"/>
    <property type="match status" value="1"/>
</dbReference>
<keyword evidence="12" id="KW-1185">Reference proteome</keyword>
<organism evidence="11 12">
    <name type="scientific">Raphidocelis subcapitata</name>
    <dbReference type="NCBI Taxonomy" id="307507"/>
    <lineage>
        <taxon>Eukaryota</taxon>
        <taxon>Viridiplantae</taxon>
        <taxon>Chlorophyta</taxon>
        <taxon>core chlorophytes</taxon>
        <taxon>Chlorophyceae</taxon>
        <taxon>CS clade</taxon>
        <taxon>Sphaeropleales</taxon>
        <taxon>Selenastraceae</taxon>
        <taxon>Raphidocelis</taxon>
    </lineage>
</organism>
<evidence type="ECO:0000256" key="3">
    <source>
        <dbReference type="ARBA" id="ARBA00022692"/>
    </source>
</evidence>